<name>A0A6J4USL9_9BACT</name>
<feature type="domain" description="Calcineurin-like phosphoesterase" evidence="2">
    <location>
        <begin position="1"/>
        <end position="182"/>
    </location>
</feature>
<evidence type="ECO:0000259" key="2">
    <source>
        <dbReference type="Pfam" id="PF12850"/>
    </source>
</evidence>
<dbReference type="InterPro" id="IPR050126">
    <property type="entry name" value="Ap4A_hydrolase"/>
</dbReference>
<evidence type="ECO:0000256" key="1">
    <source>
        <dbReference type="ARBA" id="ARBA00008950"/>
    </source>
</evidence>
<dbReference type="GO" id="GO:0016791">
    <property type="term" value="F:phosphatase activity"/>
    <property type="evidence" value="ECO:0007669"/>
    <property type="project" value="TreeGrafter"/>
</dbReference>
<organism evidence="3">
    <name type="scientific">uncultured Thermomicrobiales bacterium</name>
    <dbReference type="NCBI Taxonomy" id="1645740"/>
    <lineage>
        <taxon>Bacteria</taxon>
        <taxon>Pseudomonadati</taxon>
        <taxon>Thermomicrobiota</taxon>
        <taxon>Thermomicrobia</taxon>
        <taxon>Thermomicrobiales</taxon>
        <taxon>environmental samples</taxon>
    </lineage>
</organism>
<protein>
    <recommendedName>
        <fullName evidence="2">Calcineurin-like phosphoesterase domain-containing protein</fullName>
    </recommendedName>
</protein>
<dbReference type="Pfam" id="PF12850">
    <property type="entry name" value="Metallophos_2"/>
    <property type="match status" value="1"/>
</dbReference>
<accession>A0A6J4USL9</accession>
<dbReference type="PIRSF" id="PIRSF000883">
    <property type="entry name" value="Pesterase_MJ0912"/>
    <property type="match status" value="1"/>
</dbReference>
<comment type="similarity">
    <text evidence="1">Belongs to the metallophosphoesterase superfamily. YfcE family.</text>
</comment>
<evidence type="ECO:0000313" key="3">
    <source>
        <dbReference type="EMBL" id="CAA9556904.1"/>
    </source>
</evidence>
<dbReference type="PANTHER" id="PTHR42850">
    <property type="entry name" value="METALLOPHOSPHOESTERASE"/>
    <property type="match status" value="1"/>
</dbReference>
<gene>
    <name evidence="3" type="ORF">AVDCRST_MAG59-2226</name>
</gene>
<dbReference type="InterPro" id="IPR011152">
    <property type="entry name" value="Pesterase_MJ0912"/>
</dbReference>
<dbReference type="AlphaFoldDB" id="A0A6J4USL9"/>
<reference evidence="3" key="1">
    <citation type="submission" date="2020-02" db="EMBL/GenBank/DDBJ databases">
        <authorList>
            <person name="Meier V. D."/>
        </authorList>
    </citation>
    <scope>NUCLEOTIDE SEQUENCE</scope>
    <source>
        <strain evidence="3">AVDCRST_MAG59</strain>
    </source>
</reference>
<dbReference type="InterPro" id="IPR029052">
    <property type="entry name" value="Metallo-depent_PP-like"/>
</dbReference>
<proteinExistence type="inferred from homology"/>
<dbReference type="SUPFAM" id="SSF56300">
    <property type="entry name" value="Metallo-dependent phosphatases"/>
    <property type="match status" value="1"/>
</dbReference>
<dbReference type="InterPro" id="IPR024654">
    <property type="entry name" value="Calcineurin-like_PHP_lpxH"/>
</dbReference>
<dbReference type="EMBL" id="CADCWF010000141">
    <property type="protein sequence ID" value="CAA9556904.1"/>
    <property type="molecule type" value="Genomic_DNA"/>
</dbReference>
<dbReference type="GO" id="GO:0005737">
    <property type="term" value="C:cytoplasm"/>
    <property type="evidence" value="ECO:0007669"/>
    <property type="project" value="TreeGrafter"/>
</dbReference>
<dbReference type="PANTHER" id="PTHR42850:SF2">
    <property type="entry name" value="BLL5683 PROTEIN"/>
    <property type="match status" value="1"/>
</dbReference>
<dbReference type="Gene3D" id="3.60.21.10">
    <property type="match status" value="1"/>
</dbReference>
<sequence>MKIGLIADIHGNLAALQAVLAALAEEQPAAIVCLGDVAATGPQPHETLALLWRAGCPTVMGNADAFLLRPEAAAPEAGEDARRIAEIDAWCADRLTAADRAFVATFQPTVEIPLGGGRRLLCCHGSPRSFDDAIAAETPDSDLDRMLGGQEATLVACGHTHARLLRRHRASEIVNPGSVGLAYRFLPDGAVRVPPWAEFALVDAADGGPLGVTFHRVPYDQAATDRAMTEHGMPHAAWWASDWG</sequence>